<dbReference type="InterPro" id="IPR013022">
    <property type="entry name" value="Xyl_isomerase-like_TIM-brl"/>
</dbReference>
<reference evidence="2 3" key="1">
    <citation type="submission" date="2021-10" db="EMBL/GenBank/DDBJ databases">
        <title>Anaerobic single-cell dispensing facilitates the cultivation of human gut bacteria.</title>
        <authorList>
            <person name="Afrizal A."/>
        </authorList>
    </citation>
    <scope>NUCLEOTIDE SEQUENCE [LARGE SCALE GENOMIC DNA]</scope>
    <source>
        <strain evidence="2 3">CLA-AA-H200</strain>
    </source>
</reference>
<accession>A0ABS8FS63</accession>
<keyword evidence="2" id="KW-0413">Isomerase</keyword>
<dbReference type="PANTHER" id="PTHR12110">
    <property type="entry name" value="HYDROXYPYRUVATE ISOMERASE"/>
    <property type="match status" value="1"/>
</dbReference>
<gene>
    <name evidence="2" type="ORF">LKD70_00210</name>
</gene>
<dbReference type="GO" id="GO:0016853">
    <property type="term" value="F:isomerase activity"/>
    <property type="evidence" value="ECO:0007669"/>
    <property type="project" value="UniProtKB-KW"/>
</dbReference>
<dbReference type="SUPFAM" id="SSF51658">
    <property type="entry name" value="Xylose isomerase-like"/>
    <property type="match status" value="1"/>
</dbReference>
<sequence>MRFGCCLNMVASEPGGTGIEKIHTLAELGYDYVELPLAQISTMGAEEFRELKRAVDASGVRCETCNNFCPGELRLIGEDADPRKALEYAGRGLERAQALGVEYTGFGSGPVRSVPEGVSPEEGYERLAEFLRELGTLAEKHHITVLIEPVRKAESNLINTYEEGCRLAADVASPAVKMLVDFYHMAVEAEPAEHLLKFGRGKLCHTHIANPAGRAFPADESEADYASFFLALEKIGYNGRISCEAYTENFEKDAGKALEFLRRNCGR</sequence>
<evidence type="ECO:0000313" key="2">
    <source>
        <dbReference type="EMBL" id="MCC2252876.1"/>
    </source>
</evidence>
<protein>
    <submittedName>
        <fullName evidence="2">Sugar phosphate isomerase/epimerase</fullName>
    </submittedName>
</protein>
<dbReference type="EMBL" id="JAJEQX010000001">
    <property type="protein sequence ID" value="MCC2252876.1"/>
    <property type="molecule type" value="Genomic_DNA"/>
</dbReference>
<feature type="domain" description="Xylose isomerase-like TIM barrel" evidence="1">
    <location>
        <begin position="24"/>
        <end position="263"/>
    </location>
</feature>
<dbReference type="RefSeq" id="WP_227706054.1">
    <property type="nucleotide sequence ID" value="NZ_JAJEQX010000001.1"/>
</dbReference>
<evidence type="ECO:0000259" key="1">
    <source>
        <dbReference type="Pfam" id="PF01261"/>
    </source>
</evidence>
<evidence type="ECO:0000313" key="3">
    <source>
        <dbReference type="Proteomes" id="UP001198151"/>
    </source>
</evidence>
<dbReference type="Pfam" id="PF01261">
    <property type="entry name" value="AP_endonuc_2"/>
    <property type="match status" value="1"/>
</dbReference>
<keyword evidence="3" id="KW-1185">Reference proteome</keyword>
<dbReference type="PANTHER" id="PTHR12110:SF21">
    <property type="entry name" value="XYLOSE ISOMERASE-LIKE TIM BARREL DOMAIN-CONTAINING PROTEIN"/>
    <property type="match status" value="1"/>
</dbReference>
<organism evidence="2 3">
    <name type="scientific">Ruminococcus turbiniformis</name>
    <dbReference type="NCBI Taxonomy" id="2881258"/>
    <lineage>
        <taxon>Bacteria</taxon>
        <taxon>Bacillati</taxon>
        <taxon>Bacillota</taxon>
        <taxon>Clostridia</taxon>
        <taxon>Eubacteriales</taxon>
        <taxon>Oscillospiraceae</taxon>
        <taxon>Ruminococcus</taxon>
    </lineage>
</organism>
<name>A0ABS8FS63_9FIRM</name>
<proteinExistence type="predicted"/>
<dbReference type="InterPro" id="IPR036237">
    <property type="entry name" value="Xyl_isomerase-like_sf"/>
</dbReference>
<dbReference type="InterPro" id="IPR050312">
    <property type="entry name" value="IolE/XylAMocC-like"/>
</dbReference>
<dbReference type="Gene3D" id="3.20.20.150">
    <property type="entry name" value="Divalent-metal-dependent TIM barrel enzymes"/>
    <property type="match status" value="1"/>
</dbReference>
<dbReference type="Proteomes" id="UP001198151">
    <property type="component" value="Unassembled WGS sequence"/>
</dbReference>
<comment type="caution">
    <text evidence="2">The sequence shown here is derived from an EMBL/GenBank/DDBJ whole genome shotgun (WGS) entry which is preliminary data.</text>
</comment>